<keyword evidence="3" id="KW-0813">Transport</keyword>
<evidence type="ECO:0000256" key="1">
    <source>
        <dbReference type="ARBA" id="ARBA00004651"/>
    </source>
</evidence>
<feature type="transmembrane region" description="Helical" evidence="8">
    <location>
        <begin position="48"/>
        <end position="66"/>
    </location>
</feature>
<keyword evidence="6 8" id="KW-1133">Transmembrane helix</keyword>
<reference evidence="9 10" key="1">
    <citation type="submission" date="2019-03" db="EMBL/GenBank/DDBJ databases">
        <title>Genomic Encyclopedia of Type Strains, Phase III (KMG-III): the genomes of soil and plant-associated and newly described type strains.</title>
        <authorList>
            <person name="Whitman W."/>
        </authorList>
    </citation>
    <scope>NUCLEOTIDE SEQUENCE [LARGE SCALE GENOMIC DNA]</scope>
    <source>
        <strain evidence="9 10">VKM Ac-2573</strain>
    </source>
</reference>
<dbReference type="EMBL" id="SODP01000001">
    <property type="protein sequence ID" value="TDW76506.1"/>
    <property type="molecule type" value="Genomic_DNA"/>
</dbReference>
<evidence type="ECO:0000313" key="10">
    <source>
        <dbReference type="Proteomes" id="UP000295146"/>
    </source>
</evidence>
<dbReference type="GO" id="GO:0005886">
    <property type="term" value="C:plasma membrane"/>
    <property type="evidence" value="ECO:0007669"/>
    <property type="project" value="UniProtKB-SubCell"/>
</dbReference>
<feature type="transmembrane region" description="Helical" evidence="8">
    <location>
        <begin position="325"/>
        <end position="345"/>
    </location>
</feature>
<evidence type="ECO:0000256" key="2">
    <source>
        <dbReference type="ARBA" id="ARBA00008566"/>
    </source>
</evidence>
<accession>A0A4R8CJN6</accession>
<dbReference type="GO" id="GO:0055085">
    <property type="term" value="P:transmembrane transport"/>
    <property type="evidence" value="ECO:0007669"/>
    <property type="project" value="InterPro"/>
</dbReference>
<feature type="transmembrane region" description="Helical" evidence="8">
    <location>
        <begin position="298"/>
        <end position="319"/>
    </location>
</feature>
<dbReference type="InterPro" id="IPR038665">
    <property type="entry name" value="Voltage-dep_anion_channel_sf"/>
</dbReference>
<keyword evidence="5 8" id="KW-0812">Transmembrane</keyword>
<dbReference type="InterPro" id="IPR051629">
    <property type="entry name" value="Sulfite_efflux_TDT"/>
</dbReference>
<dbReference type="AlphaFoldDB" id="A0A4R8CJN6"/>
<dbReference type="Proteomes" id="UP000295146">
    <property type="component" value="Unassembled WGS sequence"/>
</dbReference>
<dbReference type="Gene3D" id="1.50.10.150">
    <property type="entry name" value="Voltage-dependent anion channel"/>
    <property type="match status" value="1"/>
</dbReference>
<feature type="transmembrane region" description="Helical" evidence="8">
    <location>
        <begin position="186"/>
        <end position="209"/>
    </location>
</feature>
<keyword evidence="4" id="KW-1003">Cell membrane</keyword>
<feature type="transmembrane region" description="Helical" evidence="8">
    <location>
        <begin position="265"/>
        <end position="291"/>
    </location>
</feature>
<organism evidence="9 10">
    <name type="scientific">Kribbella pratensis</name>
    <dbReference type="NCBI Taxonomy" id="2512112"/>
    <lineage>
        <taxon>Bacteria</taxon>
        <taxon>Bacillati</taxon>
        <taxon>Actinomycetota</taxon>
        <taxon>Actinomycetes</taxon>
        <taxon>Propionibacteriales</taxon>
        <taxon>Kribbellaceae</taxon>
        <taxon>Kribbella</taxon>
    </lineage>
</organism>
<evidence type="ECO:0000256" key="8">
    <source>
        <dbReference type="SAM" id="Phobius"/>
    </source>
</evidence>
<evidence type="ECO:0000256" key="3">
    <source>
        <dbReference type="ARBA" id="ARBA00022448"/>
    </source>
</evidence>
<feature type="transmembrane region" description="Helical" evidence="8">
    <location>
        <begin position="122"/>
        <end position="143"/>
    </location>
</feature>
<evidence type="ECO:0000256" key="7">
    <source>
        <dbReference type="ARBA" id="ARBA00023136"/>
    </source>
</evidence>
<evidence type="ECO:0000256" key="6">
    <source>
        <dbReference type="ARBA" id="ARBA00022989"/>
    </source>
</evidence>
<comment type="similarity">
    <text evidence="2">Belongs to the tellurite-resistance/dicarboxylate transporter (TDT) family.</text>
</comment>
<evidence type="ECO:0000256" key="5">
    <source>
        <dbReference type="ARBA" id="ARBA00022692"/>
    </source>
</evidence>
<dbReference type="InterPro" id="IPR004695">
    <property type="entry name" value="SLAC1/Mae1/Ssu1/TehA"/>
</dbReference>
<feature type="transmembrane region" description="Helical" evidence="8">
    <location>
        <begin position="86"/>
        <end position="110"/>
    </location>
</feature>
<dbReference type="PANTHER" id="PTHR31686:SF1">
    <property type="entry name" value="SULFITE EFFLUX PUMP SSU1"/>
    <property type="match status" value="1"/>
</dbReference>
<gene>
    <name evidence="9" type="ORF">EV653_1663</name>
</gene>
<name>A0A4R8CJN6_9ACTN</name>
<keyword evidence="7 8" id="KW-0472">Membrane</keyword>
<keyword evidence="10" id="KW-1185">Reference proteome</keyword>
<evidence type="ECO:0000256" key="4">
    <source>
        <dbReference type="ARBA" id="ARBA00022475"/>
    </source>
</evidence>
<dbReference type="PANTHER" id="PTHR31686">
    <property type="match status" value="1"/>
</dbReference>
<feature type="transmembrane region" description="Helical" evidence="8">
    <location>
        <begin position="18"/>
        <end position="36"/>
    </location>
</feature>
<dbReference type="RefSeq" id="WP_134099602.1">
    <property type="nucleotide sequence ID" value="NZ_SODP01000001.1"/>
</dbReference>
<dbReference type="Pfam" id="PF03595">
    <property type="entry name" value="SLAC1"/>
    <property type="match status" value="1"/>
</dbReference>
<comment type="caution">
    <text evidence="9">The sequence shown here is derived from an EMBL/GenBank/DDBJ whole genome shotgun (WGS) entry which is preliminary data.</text>
</comment>
<dbReference type="OrthoDB" id="958273at2"/>
<protein>
    <submittedName>
        <fullName evidence="9">Tellurite resistance protein TehA-like permease</fullName>
    </submittedName>
</protein>
<sequence length="359" mass="38629">MSADDRRWPAFRHLGPNWYAAIMGTAIIPGAGIALPHQFPGALRVWQVFAVLAFVELVALVVARGIHWYAHSDQARADLLDPTVAPFYACISLAFLATGLICYTVGHTFLPDSLAIGLSTTLWTIGTLVGLVCAVGLTLLMIIKYDLSIIGQSPAWLLPPTGTMVSAAFALPLLQHLDPGQGKALFVTCLYAMFGLDLIMTIVVLPLVLQRLFVHGPLPIQATPLLFIAIAPFGQGVNALGNLGDQATKAGLPAPFDTGLQTLSIVAGVPIMGFTLLWAALCVAMIVWAFGKGLKFSMAWWATPFSWGTIVTGMSVISHHTGIEALGWFTVAMYVGLCVLFLYTWPQTFWGLVKRRLPG</sequence>
<evidence type="ECO:0000313" key="9">
    <source>
        <dbReference type="EMBL" id="TDW76506.1"/>
    </source>
</evidence>
<proteinExistence type="inferred from homology"/>
<comment type="subcellular location">
    <subcellularLocation>
        <location evidence="1">Cell membrane</location>
        <topology evidence="1">Multi-pass membrane protein</topology>
    </subcellularLocation>
</comment>